<dbReference type="Pfam" id="PF00158">
    <property type="entry name" value="Sigma54_activat"/>
    <property type="match status" value="1"/>
</dbReference>
<keyword evidence="4" id="KW-0804">Transcription</keyword>
<dbReference type="InterPro" id="IPR002197">
    <property type="entry name" value="HTH_Fis"/>
</dbReference>
<protein>
    <submittedName>
        <fullName evidence="6">Sigma-54-dependent Fis family transcriptional regulator</fullName>
    </submittedName>
</protein>
<evidence type="ECO:0000313" key="7">
    <source>
        <dbReference type="Proteomes" id="UP000606600"/>
    </source>
</evidence>
<evidence type="ECO:0000256" key="1">
    <source>
        <dbReference type="ARBA" id="ARBA00022741"/>
    </source>
</evidence>
<dbReference type="Gene3D" id="1.10.8.60">
    <property type="match status" value="1"/>
</dbReference>
<dbReference type="Gene3D" id="3.40.50.300">
    <property type="entry name" value="P-loop containing nucleotide triphosphate hydrolases"/>
    <property type="match status" value="1"/>
</dbReference>
<dbReference type="InterPro" id="IPR058031">
    <property type="entry name" value="AAA_lid_NorR"/>
</dbReference>
<dbReference type="InterPro" id="IPR009057">
    <property type="entry name" value="Homeodomain-like_sf"/>
</dbReference>
<keyword evidence="1" id="KW-0547">Nucleotide-binding</keyword>
<dbReference type="PROSITE" id="PS00688">
    <property type="entry name" value="SIGMA54_INTERACT_3"/>
    <property type="match status" value="1"/>
</dbReference>
<dbReference type="CDD" id="cd00009">
    <property type="entry name" value="AAA"/>
    <property type="match status" value="1"/>
</dbReference>
<dbReference type="EMBL" id="JACWMY010000003">
    <property type="protein sequence ID" value="MBD1363796.1"/>
    <property type="molecule type" value="Genomic_DNA"/>
</dbReference>
<name>A0ABR7WNA1_9SPHI</name>
<dbReference type="PANTHER" id="PTHR32071">
    <property type="entry name" value="TRANSCRIPTIONAL REGULATORY PROTEIN"/>
    <property type="match status" value="1"/>
</dbReference>
<evidence type="ECO:0000256" key="3">
    <source>
        <dbReference type="ARBA" id="ARBA00023015"/>
    </source>
</evidence>
<comment type="caution">
    <text evidence="6">The sequence shown here is derived from an EMBL/GenBank/DDBJ whole genome shotgun (WGS) entry which is preliminary data.</text>
</comment>
<dbReference type="SUPFAM" id="SSF46689">
    <property type="entry name" value="Homeodomain-like"/>
    <property type="match status" value="1"/>
</dbReference>
<dbReference type="Pfam" id="PF02954">
    <property type="entry name" value="HTH_8"/>
    <property type="match status" value="1"/>
</dbReference>
<proteinExistence type="predicted"/>
<accession>A0ABR7WNA1</accession>
<gene>
    <name evidence="6" type="ORF">IDJ77_08230</name>
</gene>
<evidence type="ECO:0000256" key="2">
    <source>
        <dbReference type="ARBA" id="ARBA00022840"/>
    </source>
</evidence>
<dbReference type="InterPro" id="IPR025944">
    <property type="entry name" value="Sigma_54_int_dom_CS"/>
</dbReference>
<dbReference type="SUPFAM" id="SSF52540">
    <property type="entry name" value="P-loop containing nucleoside triphosphate hydrolases"/>
    <property type="match status" value="1"/>
</dbReference>
<dbReference type="PROSITE" id="PS50045">
    <property type="entry name" value="SIGMA54_INTERACT_4"/>
    <property type="match status" value="1"/>
</dbReference>
<keyword evidence="3" id="KW-0805">Transcription regulation</keyword>
<evidence type="ECO:0000256" key="4">
    <source>
        <dbReference type="ARBA" id="ARBA00023163"/>
    </source>
</evidence>
<dbReference type="InterPro" id="IPR027417">
    <property type="entry name" value="P-loop_NTPase"/>
</dbReference>
<reference evidence="6 7" key="1">
    <citation type="submission" date="2020-09" db="EMBL/GenBank/DDBJ databases">
        <title>Novel species of Mucilaginibacter isolated from a glacier on the Tibetan Plateau.</title>
        <authorList>
            <person name="Liu Q."/>
            <person name="Xin Y.-H."/>
        </authorList>
    </citation>
    <scope>NUCLEOTIDE SEQUENCE [LARGE SCALE GENOMIC DNA]</scope>
    <source>
        <strain evidence="6 7">ZT4R22</strain>
    </source>
</reference>
<keyword evidence="2" id="KW-0067">ATP-binding</keyword>
<sequence>MRMSSRRSKPFVPINCAALPANLIESELFGHEKGSFTGAADKRTGKFEQGNEGTVFLDEIGELPVELQVKLLRVLQEKEVEPVGGKKRKIDVRIIAATNRNLEEEIAKGRFRLDLYYRLNVFPITLPALRERKEDIASLAKHFVNIFARKENKAITGVADHVIQSMLNYNWPGNIRELENLMARCVLLTTGPIIDSLKLPAQAGVAPVVQKAPIRTMTENERDHILMTLERCNWKIHGEGGAAELLGLHPSTLNSRMKKLGIGKKYLSDENN</sequence>
<organism evidence="6 7">
    <name type="scientific">Mucilaginibacter pankratovii</name>
    <dbReference type="NCBI Taxonomy" id="2772110"/>
    <lineage>
        <taxon>Bacteria</taxon>
        <taxon>Pseudomonadati</taxon>
        <taxon>Bacteroidota</taxon>
        <taxon>Sphingobacteriia</taxon>
        <taxon>Sphingobacteriales</taxon>
        <taxon>Sphingobacteriaceae</taxon>
        <taxon>Mucilaginibacter</taxon>
    </lineage>
</organism>
<feature type="domain" description="Sigma-54 factor interaction" evidence="5">
    <location>
        <begin position="1"/>
        <end position="187"/>
    </location>
</feature>
<dbReference type="Gene3D" id="1.10.10.60">
    <property type="entry name" value="Homeodomain-like"/>
    <property type="match status" value="1"/>
</dbReference>
<dbReference type="PANTHER" id="PTHR32071:SF57">
    <property type="entry name" value="C4-DICARBOXYLATE TRANSPORT TRANSCRIPTIONAL REGULATORY PROTEIN DCTD"/>
    <property type="match status" value="1"/>
</dbReference>
<dbReference type="Pfam" id="PF25601">
    <property type="entry name" value="AAA_lid_14"/>
    <property type="match status" value="1"/>
</dbReference>
<dbReference type="InterPro" id="IPR002078">
    <property type="entry name" value="Sigma_54_int"/>
</dbReference>
<dbReference type="Proteomes" id="UP000606600">
    <property type="component" value="Unassembled WGS sequence"/>
</dbReference>
<evidence type="ECO:0000313" key="6">
    <source>
        <dbReference type="EMBL" id="MBD1363796.1"/>
    </source>
</evidence>
<keyword evidence="7" id="KW-1185">Reference proteome</keyword>
<evidence type="ECO:0000259" key="5">
    <source>
        <dbReference type="PROSITE" id="PS50045"/>
    </source>
</evidence>